<dbReference type="InterPro" id="IPR001202">
    <property type="entry name" value="WW_dom"/>
</dbReference>
<keyword evidence="3" id="KW-0963">Cytoplasm</keyword>
<feature type="compositionally biased region" description="Low complexity" evidence="5">
    <location>
        <begin position="195"/>
        <end position="206"/>
    </location>
</feature>
<name>A0A8K1C4Q9_PYTOL</name>
<evidence type="ECO:0000256" key="1">
    <source>
        <dbReference type="ARBA" id="ARBA00004123"/>
    </source>
</evidence>
<dbReference type="PANTHER" id="PTHR17616">
    <property type="entry name" value="YES-ASSOCIATED PROTEIN YAP1 FAMILY MEMBER"/>
    <property type="match status" value="1"/>
</dbReference>
<proteinExistence type="predicted"/>
<dbReference type="Pfam" id="PF00397">
    <property type="entry name" value="WW"/>
    <property type="match status" value="1"/>
</dbReference>
<dbReference type="PROSITE" id="PS01159">
    <property type="entry name" value="WW_DOMAIN_1"/>
    <property type="match status" value="1"/>
</dbReference>
<evidence type="ECO:0000256" key="2">
    <source>
        <dbReference type="ARBA" id="ARBA00004496"/>
    </source>
</evidence>
<evidence type="ECO:0000256" key="3">
    <source>
        <dbReference type="ARBA" id="ARBA00022490"/>
    </source>
</evidence>
<dbReference type="GO" id="GO:0005634">
    <property type="term" value="C:nucleus"/>
    <property type="evidence" value="ECO:0007669"/>
    <property type="project" value="UniProtKB-SubCell"/>
</dbReference>
<dbReference type="EMBL" id="SPLM01000145">
    <property type="protein sequence ID" value="TMW56360.1"/>
    <property type="molecule type" value="Genomic_DNA"/>
</dbReference>
<dbReference type="PANTHER" id="PTHR17616:SF8">
    <property type="entry name" value="TRANSCRIPTIONAL COACTIVATOR YORKIE"/>
    <property type="match status" value="1"/>
</dbReference>
<dbReference type="GO" id="GO:0003713">
    <property type="term" value="F:transcription coactivator activity"/>
    <property type="evidence" value="ECO:0007669"/>
    <property type="project" value="TreeGrafter"/>
</dbReference>
<dbReference type="AlphaFoldDB" id="A0A8K1C4Q9"/>
<keyword evidence="4" id="KW-0539">Nucleus</keyword>
<evidence type="ECO:0000256" key="5">
    <source>
        <dbReference type="SAM" id="MobiDB-lite"/>
    </source>
</evidence>
<dbReference type="SMART" id="SM00456">
    <property type="entry name" value="WW"/>
    <property type="match status" value="1"/>
</dbReference>
<dbReference type="GO" id="GO:0045944">
    <property type="term" value="P:positive regulation of transcription by RNA polymerase II"/>
    <property type="evidence" value="ECO:0007669"/>
    <property type="project" value="TreeGrafter"/>
</dbReference>
<dbReference type="InterPro" id="IPR051583">
    <property type="entry name" value="YAP1"/>
</dbReference>
<comment type="subcellular location">
    <subcellularLocation>
        <location evidence="2">Cytoplasm</location>
    </subcellularLocation>
    <subcellularLocation>
        <location evidence="1">Nucleus</location>
    </subcellularLocation>
</comment>
<protein>
    <recommendedName>
        <fullName evidence="6">WW domain-containing protein</fullName>
    </recommendedName>
</protein>
<gene>
    <name evidence="7" type="ORF">Poli38472_006370</name>
</gene>
<dbReference type="OrthoDB" id="2020426at2759"/>
<dbReference type="Proteomes" id="UP000794436">
    <property type="component" value="Unassembled WGS sequence"/>
</dbReference>
<dbReference type="Gene3D" id="2.20.70.10">
    <property type="match status" value="1"/>
</dbReference>
<sequence length="298" mass="33484">METPTTVKQIGKESHLIQVSSVLGVIALRVSMSMNRATQAGFCLFDERNAGGRYQTHAELRRFKHVLVHTRPMVDSGEKDDEVQPGSPTTRERADALSTLARRMKAEQDAHAARIANMNRRINDYHAKEDVRLQAGTAMTNFPAMHPQTQKISTDVAIRIRSPKPANTLQCSVRVAPLDTLSSSKMRTRLPWNPSPTTTSETSSSPRFVDFSTRATRDRYCDALLDYIRQQKDQALAEGGSPHPPDKDSSDDDQELQRHATPPPLPLGWEEKRDAKGRVFFIDHINRVTTWTDPRSTS</sequence>
<feature type="domain" description="WW" evidence="6">
    <location>
        <begin position="263"/>
        <end position="296"/>
    </location>
</feature>
<dbReference type="GO" id="GO:0035329">
    <property type="term" value="P:hippo signaling"/>
    <property type="evidence" value="ECO:0007669"/>
    <property type="project" value="TreeGrafter"/>
</dbReference>
<keyword evidence="8" id="KW-1185">Reference proteome</keyword>
<comment type="caution">
    <text evidence="7">The sequence shown here is derived from an EMBL/GenBank/DDBJ whole genome shotgun (WGS) entry which is preliminary data.</text>
</comment>
<dbReference type="SUPFAM" id="SSF51045">
    <property type="entry name" value="WW domain"/>
    <property type="match status" value="1"/>
</dbReference>
<accession>A0A8K1C4Q9</accession>
<dbReference type="GO" id="GO:0005737">
    <property type="term" value="C:cytoplasm"/>
    <property type="evidence" value="ECO:0007669"/>
    <property type="project" value="UniProtKB-SubCell"/>
</dbReference>
<feature type="region of interest" description="Disordered" evidence="5">
    <location>
        <begin position="186"/>
        <end position="210"/>
    </location>
</feature>
<reference evidence="7" key="1">
    <citation type="submission" date="2019-03" db="EMBL/GenBank/DDBJ databases">
        <title>Long read genome sequence of the mycoparasitic Pythium oligandrum ATCC 38472 isolated from sugarbeet rhizosphere.</title>
        <authorList>
            <person name="Gaulin E."/>
        </authorList>
    </citation>
    <scope>NUCLEOTIDE SEQUENCE</scope>
    <source>
        <strain evidence="7">ATCC 38472_TT</strain>
    </source>
</reference>
<evidence type="ECO:0000313" key="8">
    <source>
        <dbReference type="Proteomes" id="UP000794436"/>
    </source>
</evidence>
<dbReference type="InterPro" id="IPR036020">
    <property type="entry name" value="WW_dom_sf"/>
</dbReference>
<organism evidence="7 8">
    <name type="scientific">Pythium oligandrum</name>
    <name type="common">Mycoparasitic fungus</name>
    <dbReference type="NCBI Taxonomy" id="41045"/>
    <lineage>
        <taxon>Eukaryota</taxon>
        <taxon>Sar</taxon>
        <taxon>Stramenopiles</taxon>
        <taxon>Oomycota</taxon>
        <taxon>Peronosporomycetes</taxon>
        <taxon>Pythiales</taxon>
        <taxon>Pythiaceae</taxon>
        <taxon>Pythium</taxon>
    </lineage>
</organism>
<dbReference type="PROSITE" id="PS50020">
    <property type="entry name" value="WW_DOMAIN_2"/>
    <property type="match status" value="1"/>
</dbReference>
<dbReference type="CDD" id="cd00201">
    <property type="entry name" value="WW"/>
    <property type="match status" value="1"/>
</dbReference>
<feature type="region of interest" description="Disordered" evidence="5">
    <location>
        <begin position="235"/>
        <end position="272"/>
    </location>
</feature>
<evidence type="ECO:0000256" key="4">
    <source>
        <dbReference type="ARBA" id="ARBA00023242"/>
    </source>
</evidence>
<evidence type="ECO:0000259" key="6">
    <source>
        <dbReference type="PROSITE" id="PS50020"/>
    </source>
</evidence>
<evidence type="ECO:0000313" key="7">
    <source>
        <dbReference type="EMBL" id="TMW56360.1"/>
    </source>
</evidence>